<evidence type="ECO:0000313" key="5">
    <source>
        <dbReference type="RefSeq" id="WP_034411539.1"/>
    </source>
</evidence>
<dbReference type="OrthoDB" id="9770043at2"/>
<feature type="domain" description="Glucose/Sorbosone dehydrogenase" evidence="3">
    <location>
        <begin position="68"/>
        <end position="401"/>
    </location>
</feature>
<dbReference type="InterPro" id="IPR012938">
    <property type="entry name" value="Glc/Sorbosone_DH"/>
</dbReference>
<evidence type="ECO:0000259" key="3">
    <source>
        <dbReference type="Pfam" id="PF07995"/>
    </source>
</evidence>
<keyword evidence="2" id="KW-0732">Signal</keyword>
<dbReference type="Proteomes" id="UP000675920">
    <property type="component" value="Unplaced"/>
</dbReference>
<name>A0A8B6X7Q2_9BURK</name>
<dbReference type="Pfam" id="PF07995">
    <property type="entry name" value="GSDH"/>
    <property type="match status" value="1"/>
</dbReference>
<evidence type="ECO:0000256" key="1">
    <source>
        <dbReference type="SAM" id="MobiDB-lite"/>
    </source>
</evidence>
<accession>A0A8B6X7Q2</accession>
<dbReference type="RefSeq" id="WP_034411539.1">
    <property type="nucleotide sequence ID" value="NZ_AXWS01000013.1"/>
</dbReference>
<feature type="signal peptide" evidence="2">
    <location>
        <begin position="1"/>
        <end position="26"/>
    </location>
</feature>
<dbReference type="Gene3D" id="2.120.10.30">
    <property type="entry name" value="TolB, C-terminal domain"/>
    <property type="match status" value="1"/>
</dbReference>
<organism evidence="4 5">
    <name type="scientific">Derxia gummosa DSM 723</name>
    <dbReference type="NCBI Taxonomy" id="1121388"/>
    <lineage>
        <taxon>Bacteria</taxon>
        <taxon>Pseudomonadati</taxon>
        <taxon>Pseudomonadota</taxon>
        <taxon>Betaproteobacteria</taxon>
        <taxon>Burkholderiales</taxon>
        <taxon>Alcaligenaceae</taxon>
        <taxon>Derxia</taxon>
    </lineage>
</organism>
<dbReference type="PANTHER" id="PTHR19328">
    <property type="entry name" value="HEDGEHOG-INTERACTING PROTEIN"/>
    <property type="match status" value="1"/>
</dbReference>
<evidence type="ECO:0000256" key="2">
    <source>
        <dbReference type="SAM" id="SignalP"/>
    </source>
</evidence>
<dbReference type="EC" id="1.1.5.-" evidence="5"/>
<sequence>MPILPRPRLLCAVSLALSVLTVAASADTSVETRPPNNADARPAFAGQTRAPAMRTPVALDVRTITDALDQPWAVELLPDGRFLVTERPGRLRIVGADGRLSAPVAGLPPVFAQGQGGLLDVALDPGFAANRTIYWSYAEPRADGSGTTLAKGVLVEDARGARLEEVRILFRQQPSLRSPLHFGSRIAFGPGGRELFLTLGERGIPEGRAQAQDLGSHLGKLVRLNLDGSVPAGNPFAGRAGARPEIWSLGHRNVQGAALDADDRLWTIEHGPRGGDELNRPDPGRNYGWPVIGYGIDYSGERMHESAARVDMEQPVYYWDPVIAPGGMVFHSGRGLPDWRGNLFVAGLGSRKLVRLKLDGDRVTGEEWLLADRGLRLRDVIEGPDGALYVLAEAPAGALLRVAPAGR</sequence>
<feature type="chain" id="PRO_5034726383" evidence="2">
    <location>
        <begin position="27"/>
        <end position="407"/>
    </location>
</feature>
<dbReference type="InterPro" id="IPR011042">
    <property type="entry name" value="6-blade_b-propeller_TolB-like"/>
</dbReference>
<evidence type="ECO:0000313" key="4">
    <source>
        <dbReference type="Proteomes" id="UP000675920"/>
    </source>
</evidence>
<dbReference type="PANTHER" id="PTHR19328:SF75">
    <property type="entry name" value="ALDOSE SUGAR DEHYDROGENASE YLII"/>
    <property type="match status" value="1"/>
</dbReference>
<proteinExistence type="predicted"/>
<dbReference type="InterPro" id="IPR011041">
    <property type="entry name" value="Quinoprot_gluc/sorb_DH_b-prop"/>
</dbReference>
<dbReference type="AlphaFoldDB" id="A0A8B6X7Q2"/>
<protein>
    <submittedName>
        <fullName evidence="5">PQQ-dependent sugar dehydrogenase</fullName>
        <ecNumber evidence="5">1.1.5.-</ecNumber>
    </submittedName>
</protein>
<dbReference type="SUPFAM" id="SSF50952">
    <property type="entry name" value="Soluble quinoprotein glucose dehydrogenase"/>
    <property type="match status" value="1"/>
</dbReference>
<reference evidence="5" key="1">
    <citation type="submission" date="2025-08" db="UniProtKB">
        <authorList>
            <consortium name="RefSeq"/>
        </authorList>
    </citation>
    <scope>IDENTIFICATION</scope>
</reference>
<feature type="region of interest" description="Disordered" evidence="1">
    <location>
        <begin position="26"/>
        <end position="49"/>
    </location>
</feature>
<keyword evidence="4" id="KW-1185">Reference proteome</keyword>